<dbReference type="Pfam" id="PF02156">
    <property type="entry name" value="Glyco_hydro_26"/>
    <property type="match status" value="1"/>
</dbReference>
<dbReference type="SUPFAM" id="SSF51445">
    <property type="entry name" value="(Trans)glycosidases"/>
    <property type="match status" value="1"/>
</dbReference>
<keyword evidence="3 4" id="KW-0326">Glycosidase</keyword>
<evidence type="ECO:0000256" key="4">
    <source>
        <dbReference type="PROSITE-ProRule" id="PRU01100"/>
    </source>
</evidence>
<evidence type="ECO:0000259" key="7">
    <source>
        <dbReference type="PROSITE" id="PS51764"/>
    </source>
</evidence>
<reference evidence="8 9" key="1">
    <citation type="submission" date="2012-08" db="EMBL/GenBank/DDBJ databases">
        <title>Whole genome shotgun sequence of Kineosphaera limosa NBRC 100340.</title>
        <authorList>
            <person name="Yoshida I."/>
            <person name="Isaki S."/>
            <person name="Hosoyama A."/>
            <person name="Tsuchikane K."/>
            <person name="Katsumata H."/>
            <person name="Ando Y."/>
            <person name="Ohji S."/>
            <person name="Hamada M."/>
            <person name="Tamura T."/>
            <person name="Yamazoe A."/>
            <person name="Yamazaki S."/>
            <person name="Fujita N."/>
        </authorList>
    </citation>
    <scope>NUCLEOTIDE SEQUENCE [LARGE SCALE GENOMIC DNA]</scope>
    <source>
        <strain evidence="8 9">NBRC 100340</strain>
    </source>
</reference>
<feature type="domain" description="GH26" evidence="7">
    <location>
        <begin position="30"/>
        <end position="333"/>
    </location>
</feature>
<feature type="region of interest" description="Disordered" evidence="5">
    <location>
        <begin position="351"/>
        <end position="373"/>
    </location>
</feature>
<gene>
    <name evidence="8" type="ORF">KILIM_017_00330</name>
</gene>
<name>K6VG78_9MICO</name>
<feature type="signal peptide" evidence="6">
    <location>
        <begin position="1"/>
        <end position="27"/>
    </location>
</feature>
<evidence type="ECO:0000256" key="2">
    <source>
        <dbReference type="ARBA" id="ARBA00022801"/>
    </source>
</evidence>
<dbReference type="eggNOG" id="COG4124">
    <property type="taxonomic scope" value="Bacteria"/>
</dbReference>
<evidence type="ECO:0000256" key="3">
    <source>
        <dbReference type="ARBA" id="ARBA00023295"/>
    </source>
</evidence>
<dbReference type="Proteomes" id="UP000008366">
    <property type="component" value="Unassembled WGS sequence"/>
</dbReference>
<dbReference type="InterPro" id="IPR022790">
    <property type="entry name" value="GH26_dom"/>
</dbReference>
<evidence type="ECO:0000256" key="5">
    <source>
        <dbReference type="SAM" id="MobiDB-lite"/>
    </source>
</evidence>
<dbReference type="PROSITE" id="PS51764">
    <property type="entry name" value="GH26"/>
    <property type="match status" value="1"/>
</dbReference>
<evidence type="ECO:0000313" key="9">
    <source>
        <dbReference type="Proteomes" id="UP000008366"/>
    </source>
</evidence>
<protein>
    <recommendedName>
        <fullName evidence="7">GH26 domain-containing protein</fullName>
    </recommendedName>
</protein>
<comment type="similarity">
    <text evidence="1 4">Belongs to the glycosyl hydrolase 26 family.</text>
</comment>
<keyword evidence="9" id="KW-1185">Reference proteome</keyword>
<dbReference type="Gene3D" id="3.20.20.80">
    <property type="entry name" value="Glycosidases"/>
    <property type="match status" value="1"/>
</dbReference>
<evidence type="ECO:0000256" key="1">
    <source>
        <dbReference type="ARBA" id="ARBA00007754"/>
    </source>
</evidence>
<dbReference type="AlphaFoldDB" id="K6VG78"/>
<dbReference type="EMBL" id="BAHD01000017">
    <property type="protein sequence ID" value="GAB95188.1"/>
    <property type="molecule type" value="Genomic_DNA"/>
</dbReference>
<evidence type="ECO:0000313" key="8">
    <source>
        <dbReference type="EMBL" id="GAB95188.1"/>
    </source>
</evidence>
<dbReference type="PANTHER" id="PTHR40079:SF4">
    <property type="entry name" value="GH26 DOMAIN-CONTAINING PROTEIN-RELATED"/>
    <property type="match status" value="1"/>
</dbReference>
<keyword evidence="2 4" id="KW-0378">Hydrolase</keyword>
<evidence type="ECO:0000256" key="6">
    <source>
        <dbReference type="SAM" id="SignalP"/>
    </source>
</evidence>
<feature type="active site" description="Nucleophile" evidence="4">
    <location>
        <position position="274"/>
    </location>
</feature>
<dbReference type="GO" id="GO:0016985">
    <property type="term" value="F:mannan endo-1,4-beta-mannosidase activity"/>
    <property type="evidence" value="ECO:0007669"/>
    <property type="project" value="InterPro"/>
</dbReference>
<feature type="chain" id="PRO_5003895405" description="GH26 domain-containing protein" evidence="6">
    <location>
        <begin position="28"/>
        <end position="373"/>
    </location>
</feature>
<keyword evidence="6" id="KW-0732">Signal</keyword>
<organism evidence="8 9">
    <name type="scientific">Kineosphaera limosa NBRC 100340</name>
    <dbReference type="NCBI Taxonomy" id="1184609"/>
    <lineage>
        <taxon>Bacteria</taxon>
        <taxon>Bacillati</taxon>
        <taxon>Actinomycetota</taxon>
        <taxon>Actinomycetes</taxon>
        <taxon>Micrococcales</taxon>
        <taxon>Dermatophilaceae</taxon>
        <taxon>Kineosphaera</taxon>
    </lineage>
</organism>
<dbReference type="PROSITE" id="PS51257">
    <property type="entry name" value="PROKAR_LIPOPROTEIN"/>
    <property type="match status" value="1"/>
</dbReference>
<dbReference type="InterPro" id="IPR017853">
    <property type="entry name" value="GH"/>
</dbReference>
<dbReference type="InterPro" id="IPR000805">
    <property type="entry name" value="Glyco_hydro_26"/>
</dbReference>
<feature type="active site" description="Proton donor" evidence="4">
    <location>
        <position position="164"/>
    </location>
</feature>
<proteinExistence type="inferred from homology"/>
<dbReference type="GO" id="GO:0006080">
    <property type="term" value="P:substituted mannan metabolic process"/>
    <property type="evidence" value="ECO:0007669"/>
    <property type="project" value="InterPro"/>
</dbReference>
<sequence>MAGMPTRRFRALGAAALAAALLFGAAACTTEPPEPEPTTPTATPTPTRPADLPYVDRPSGMIWDSGSFSHKPSQGGDFAALRGRDLDVVAVSPTRDSWSAIFSDWWLTELPEGFEGPLNVAVPMFPKNGSMAAAARGDYDAQWRRLGQMIAKDHPTSYVRPGWEMNIHNWDWSANPDNVEQFKEAFRRASVNLKRGGNDLRIVFNPNEGKGDTLPDATMAWPGDEYVDIVGIDAYDWHPPYDEKGWEEHRTKHQGWDFWANFARERGKKFAVPEWGVIRGSENSGGDNPKYIDYVYEWMERNADIMAFETYFDETEDYCKCALSLNPRAAEAYKKWMDKLVYSPEQIAEARRTMSPAPSPTDIASPAPAGTGG</sequence>
<dbReference type="PANTHER" id="PTHR40079">
    <property type="entry name" value="MANNAN ENDO-1,4-BETA-MANNOSIDASE E-RELATED"/>
    <property type="match status" value="1"/>
</dbReference>
<feature type="compositionally biased region" description="Low complexity" evidence="5">
    <location>
        <begin position="39"/>
        <end position="50"/>
    </location>
</feature>
<feature type="region of interest" description="Disordered" evidence="5">
    <location>
        <begin position="29"/>
        <end position="55"/>
    </location>
</feature>
<comment type="caution">
    <text evidence="8">The sequence shown here is derived from an EMBL/GenBank/DDBJ whole genome shotgun (WGS) entry which is preliminary data.</text>
</comment>
<accession>K6VG78</accession>